<dbReference type="InterPro" id="IPR050951">
    <property type="entry name" value="Retrovirus_Pol_polyprotein"/>
</dbReference>
<evidence type="ECO:0000259" key="2">
    <source>
        <dbReference type="Pfam" id="PF17921"/>
    </source>
</evidence>
<name>A0A2G9TYX6_TELCI</name>
<dbReference type="PANTHER" id="PTHR37984">
    <property type="entry name" value="PROTEIN CBG26694"/>
    <property type="match status" value="1"/>
</dbReference>
<organism evidence="3 4">
    <name type="scientific">Teladorsagia circumcincta</name>
    <name type="common">Brown stomach worm</name>
    <name type="synonym">Ostertagia circumcincta</name>
    <dbReference type="NCBI Taxonomy" id="45464"/>
    <lineage>
        <taxon>Eukaryota</taxon>
        <taxon>Metazoa</taxon>
        <taxon>Ecdysozoa</taxon>
        <taxon>Nematoda</taxon>
        <taxon>Chromadorea</taxon>
        <taxon>Rhabditida</taxon>
        <taxon>Rhabditina</taxon>
        <taxon>Rhabditomorpha</taxon>
        <taxon>Strongyloidea</taxon>
        <taxon>Trichostrongylidae</taxon>
        <taxon>Teladorsagia</taxon>
    </lineage>
</organism>
<evidence type="ECO:0000313" key="4">
    <source>
        <dbReference type="Proteomes" id="UP000230423"/>
    </source>
</evidence>
<proteinExistence type="predicted"/>
<dbReference type="GO" id="GO:0003964">
    <property type="term" value="F:RNA-directed DNA polymerase activity"/>
    <property type="evidence" value="ECO:0007669"/>
    <property type="project" value="UniProtKB-EC"/>
</dbReference>
<gene>
    <name evidence="3" type="ORF">TELCIR_15171</name>
</gene>
<reference evidence="3 4" key="1">
    <citation type="submission" date="2015-09" db="EMBL/GenBank/DDBJ databases">
        <title>Draft genome of the parasitic nematode Teladorsagia circumcincta isolate WARC Sus (inbred).</title>
        <authorList>
            <person name="Mitreva M."/>
        </authorList>
    </citation>
    <scope>NUCLEOTIDE SEQUENCE [LARGE SCALE GENOMIC DNA]</scope>
    <source>
        <strain evidence="3 4">S</strain>
    </source>
</reference>
<dbReference type="InterPro" id="IPR041588">
    <property type="entry name" value="Integrase_H2C2"/>
</dbReference>
<dbReference type="PANTHER" id="PTHR37984:SF5">
    <property type="entry name" value="PROTEIN NYNRIN-LIKE"/>
    <property type="match status" value="1"/>
</dbReference>
<evidence type="ECO:0000313" key="3">
    <source>
        <dbReference type="EMBL" id="PIO63239.1"/>
    </source>
</evidence>
<dbReference type="EC" id="2.7.7.49" evidence="1"/>
<dbReference type="Pfam" id="PF17921">
    <property type="entry name" value="Integrase_H2C2"/>
    <property type="match status" value="1"/>
</dbReference>
<dbReference type="Proteomes" id="UP000230423">
    <property type="component" value="Unassembled WGS sequence"/>
</dbReference>
<sequence>MHPGYGRNDFRSREYRKTSEFGNVDGLSRLPDPRESPISQMVVNEVAEKQMTAEAWKDMIFNEREVAKATQEDETLCKVYKYGMVGWPQKVKENELKPYEKSKTEINVYKGCLLWGSRVVIPKKFRRMILKVLHHSHYGRNRMIALARRKVSYPEIDKDIQKMAEVCVICAAFGNEMRRTPLHP</sequence>
<dbReference type="OrthoDB" id="5862337at2759"/>
<keyword evidence="4" id="KW-1185">Reference proteome</keyword>
<feature type="domain" description="Integrase zinc-binding" evidence="2">
    <location>
        <begin position="121"/>
        <end position="172"/>
    </location>
</feature>
<dbReference type="EMBL" id="KZ351134">
    <property type="protein sequence ID" value="PIO63239.1"/>
    <property type="molecule type" value="Genomic_DNA"/>
</dbReference>
<accession>A0A2G9TYX6</accession>
<dbReference type="AlphaFoldDB" id="A0A2G9TYX6"/>
<protein>
    <recommendedName>
        <fullName evidence="1">RNA-directed DNA polymerase</fullName>
        <ecNumber evidence="1">2.7.7.49</ecNumber>
    </recommendedName>
</protein>
<dbReference type="Gene3D" id="1.10.340.70">
    <property type="match status" value="1"/>
</dbReference>
<evidence type="ECO:0000256" key="1">
    <source>
        <dbReference type="ARBA" id="ARBA00012493"/>
    </source>
</evidence>